<dbReference type="Pfam" id="PF20463">
    <property type="entry name" value="PDH_C"/>
    <property type="match status" value="1"/>
</dbReference>
<feature type="domain" description="Prephenate/arogenate dehydrogenase" evidence="10">
    <location>
        <begin position="4"/>
        <end position="285"/>
    </location>
</feature>
<evidence type="ECO:0000256" key="7">
    <source>
        <dbReference type="ARBA" id="ARBA00051295"/>
    </source>
</evidence>
<dbReference type="RefSeq" id="XP_016252785.1">
    <property type="nucleotide sequence ID" value="XM_016390883.1"/>
</dbReference>
<dbReference type="PIRSF" id="PIRSF036510">
    <property type="entry name" value="PDH_fung"/>
    <property type="match status" value="1"/>
</dbReference>
<dbReference type="SUPFAM" id="SSF48179">
    <property type="entry name" value="6-phosphogluconate dehydrogenase C-terminal domain-like"/>
    <property type="match status" value="2"/>
</dbReference>
<dbReference type="PANTHER" id="PTHR21363">
    <property type="entry name" value="PREPHENATE DEHYDROGENASE"/>
    <property type="match status" value="1"/>
</dbReference>
<dbReference type="AlphaFoldDB" id="A0A0D2DA62"/>
<dbReference type="GeneID" id="27343293"/>
<sequence length="427" mass="48216">MEDIAVGIIGMGDMGRMYARRFSQAGWRVNACDRPDKFQTLHHEYENERGINILPNGHLVSRASDWIIYSVEAELIDKIVAEYGPSTKVGAIVGGQTSCKAPELAAFDKYLPADVEIVSCHSLHGPAVDPTGQPLVVIQHRASQKSVDLCVRILSCLNSKFVFLSGEKHDRITADTQAVTHAAFLSMGTAWAANKQFPWEINRYIGGIENVKINITLRIYANKWHVYAGLAILNPAAKEQIRQYAESVTELFKLMLGGHREELAHRIKTAGAAVFSKDAVDQDLLLGDDVLDKFSLSRRPKERMPNNHLSLLGIVDCWWKLGIVPYDHMICSTPLFRIWLGVTEYLFRNETLLDEVINTAIEDNTFRSDDLEFTFAARAWSECVSFGAFEAYRSRFERIQQYFAPRFPDAVRLGNEMIKEIMVKTKN</sequence>
<gene>
    <name evidence="11" type="ORF">PV07_04099</name>
</gene>
<dbReference type="FunFam" id="1.10.3660.10:FF:000002">
    <property type="entry name" value="Prephenate dehydrogenase [NADP(+)]"/>
    <property type="match status" value="1"/>
</dbReference>
<evidence type="ECO:0000256" key="3">
    <source>
        <dbReference type="ARBA" id="ARBA00022605"/>
    </source>
</evidence>
<dbReference type="PANTHER" id="PTHR21363:SF0">
    <property type="entry name" value="PREPHENATE DEHYDROGENASE [NADP(+)]"/>
    <property type="match status" value="1"/>
</dbReference>
<keyword evidence="5 9" id="KW-0560">Oxidoreductase</keyword>
<dbReference type="Proteomes" id="UP000054466">
    <property type="component" value="Unassembled WGS sequence"/>
</dbReference>
<evidence type="ECO:0000256" key="1">
    <source>
        <dbReference type="ARBA" id="ARBA00007964"/>
    </source>
</evidence>
<dbReference type="GO" id="GO:0070403">
    <property type="term" value="F:NAD+ binding"/>
    <property type="evidence" value="ECO:0007669"/>
    <property type="project" value="TreeGrafter"/>
</dbReference>
<dbReference type="GO" id="GO:0006571">
    <property type="term" value="P:tyrosine biosynthetic process"/>
    <property type="evidence" value="ECO:0007669"/>
    <property type="project" value="UniProtKB-UniRule"/>
</dbReference>
<evidence type="ECO:0000313" key="12">
    <source>
        <dbReference type="Proteomes" id="UP000054466"/>
    </source>
</evidence>
<proteinExistence type="inferred from homology"/>
<evidence type="ECO:0000313" key="11">
    <source>
        <dbReference type="EMBL" id="KIW32569.1"/>
    </source>
</evidence>
<evidence type="ECO:0000256" key="9">
    <source>
        <dbReference type="PIRNR" id="PIRNR036510"/>
    </source>
</evidence>
<dbReference type="EC" id="1.3.1.13" evidence="9"/>
<dbReference type="InterPro" id="IPR012385">
    <property type="entry name" value="Prephenate_DH_fun"/>
</dbReference>
<evidence type="ECO:0000256" key="4">
    <source>
        <dbReference type="ARBA" id="ARBA00022857"/>
    </source>
</evidence>
<name>A0A0D2DA62_9EURO</name>
<evidence type="ECO:0000259" key="10">
    <source>
        <dbReference type="PROSITE" id="PS51176"/>
    </source>
</evidence>
<organism evidence="11 12">
    <name type="scientific">Cladophialophora immunda</name>
    <dbReference type="NCBI Taxonomy" id="569365"/>
    <lineage>
        <taxon>Eukaryota</taxon>
        <taxon>Fungi</taxon>
        <taxon>Dikarya</taxon>
        <taxon>Ascomycota</taxon>
        <taxon>Pezizomycotina</taxon>
        <taxon>Eurotiomycetes</taxon>
        <taxon>Chaetothyriomycetidae</taxon>
        <taxon>Chaetothyriales</taxon>
        <taxon>Herpotrichiellaceae</taxon>
        <taxon>Cladophialophora</taxon>
    </lineage>
</organism>
<dbReference type="Pfam" id="PF03807">
    <property type="entry name" value="F420_oxidored"/>
    <property type="match status" value="1"/>
</dbReference>
<evidence type="ECO:0000256" key="5">
    <source>
        <dbReference type="ARBA" id="ARBA00023002"/>
    </source>
</evidence>
<dbReference type="InterPro" id="IPR003099">
    <property type="entry name" value="Prephen_DH"/>
</dbReference>
<dbReference type="InterPro" id="IPR036291">
    <property type="entry name" value="NAD(P)-bd_dom_sf"/>
</dbReference>
<dbReference type="GO" id="GO:0008977">
    <property type="term" value="F:prephenate dehydrogenase (NAD+) activity"/>
    <property type="evidence" value="ECO:0007669"/>
    <property type="project" value="InterPro"/>
</dbReference>
<comment type="similarity">
    <text evidence="1 9">Belongs to the prephenate/arogenate dehydrogenase family.</text>
</comment>
<dbReference type="STRING" id="569365.A0A0D2DA62"/>
<comment type="catalytic activity">
    <reaction evidence="7 9">
        <text>prephenate + NADP(+) = 3-(4-hydroxyphenyl)pyruvate + CO2 + NADPH</text>
        <dbReference type="Rhea" id="RHEA:21640"/>
        <dbReference type="ChEBI" id="CHEBI:16526"/>
        <dbReference type="ChEBI" id="CHEBI:29934"/>
        <dbReference type="ChEBI" id="CHEBI:36242"/>
        <dbReference type="ChEBI" id="CHEBI:57783"/>
        <dbReference type="ChEBI" id="CHEBI:58349"/>
        <dbReference type="EC" id="1.3.1.13"/>
    </reaction>
</comment>
<keyword evidence="2 9" id="KW-0827">Tyrosine biosynthesis</keyword>
<keyword evidence="4 9" id="KW-0521">NADP</keyword>
<dbReference type="HOGENOM" id="CLU_031403_1_0_1"/>
<dbReference type="UniPathway" id="UPA00122">
    <property type="reaction ID" value="UER00962"/>
</dbReference>
<dbReference type="VEuPathDB" id="FungiDB:PV07_04099"/>
<dbReference type="FunFam" id="1.10.3660.10:FF:000004">
    <property type="entry name" value="Prephenate dehydrogenase [NADP(+)]"/>
    <property type="match status" value="1"/>
</dbReference>
<dbReference type="EMBL" id="KN847041">
    <property type="protein sequence ID" value="KIW32569.1"/>
    <property type="molecule type" value="Genomic_DNA"/>
</dbReference>
<protein>
    <recommendedName>
        <fullName evidence="9">Prephenate dehydrogenase [NADP(+)]</fullName>
        <shortName evidence="9">PRDH</shortName>
        <ecNumber evidence="9">1.3.1.13</ecNumber>
    </recommendedName>
</protein>
<keyword evidence="12" id="KW-1185">Reference proteome</keyword>
<dbReference type="PROSITE" id="PS51176">
    <property type="entry name" value="PDH_ADH"/>
    <property type="match status" value="1"/>
</dbReference>
<dbReference type="Gene3D" id="1.10.3660.10">
    <property type="entry name" value="6-phosphogluconate dehydrogenase C-terminal like domain"/>
    <property type="match status" value="2"/>
</dbReference>
<dbReference type="InterPro" id="IPR050812">
    <property type="entry name" value="Preph/Arog_dehydrog"/>
</dbReference>
<dbReference type="OrthoDB" id="5399569at2759"/>
<keyword evidence="3 9" id="KW-0028">Amino-acid biosynthesis</keyword>
<evidence type="ECO:0000256" key="8">
    <source>
        <dbReference type="ARBA" id="ARBA00060605"/>
    </source>
</evidence>
<dbReference type="GO" id="GO:0004665">
    <property type="term" value="F:prephenate dehydrogenase (NADP+) activity"/>
    <property type="evidence" value="ECO:0007669"/>
    <property type="project" value="UniProtKB-UniRule"/>
</dbReference>
<dbReference type="FunFam" id="3.40.50.720:FF:000339">
    <property type="entry name" value="Prephenate dehydrogenase [NADP(+)]"/>
    <property type="match status" value="1"/>
</dbReference>
<dbReference type="SUPFAM" id="SSF51735">
    <property type="entry name" value="NAD(P)-binding Rossmann-fold domains"/>
    <property type="match status" value="1"/>
</dbReference>
<evidence type="ECO:0000256" key="2">
    <source>
        <dbReference type="ARBA" id="ARBA00022498"/>
    </source>
</evidence>
<dbReference type="InterPro" id="IPR008927">
    <property type="entry name" value="6-PGluconate_DH-like_C_sf"/>
</dbReference>
<accession>A0A0D2DA62</accession>
<comment type="pathway">
    <text evidence="8 9">Amino-acid biosynthesis; L-tyrosine biosynthesis; (4-hydroxyphenyl)pyruvate from prephenate (NADP(+) route): step 1/1.</text>
</comment>
<dbReference type="InterPro" id="IPR028939">
    <property type="entry name" value="P5C_Rdtase_cat_N"/>
</dbReference>
<reference evidence="11 12" key="1">
    <citation type="submission" date="2015-01" db="EMBL/GenBank/DDBJ databases">
        <title>The Genome Sequence of Cladophialophora immunda CBS83496.</title>
        <authorList>
            <consortium name="The Broad Institute Genomics Platform"/>
            <person name="Cuomo C."/>
            <person name="de Hoog S."/>
            <person name="Gorbushina A."/>
            <person name="Stielow B."/>
            <person name="Teixiera M."/>
            <person name="Abouelleil A."/>
            <person name="Chapman S.B."/>
            <person name="Priest M."/>
            <person name="Young S.K."/>
            <person name="Wortman J."/>
            <person name="Nusbaum C."/>
            <person name="Birren B."/>
        </authorList>
    </citation>
    <scope>NUCLEOTIDE SEQUENCE [LARGE SCALE GENOMIC DNA]</scope>
    <source>
        <strain evidence="11 12">CBS 83496</strain>
    </source>
</reference>
<dbReference type="InterPro" id="IPR046825">
    <property type="entry name" value="PDH_C"/>
</dbReference>
<keyword evidence="6 9" id="KW-0057">Aromatic amino acid biosynthesis</keyword>
<evidence type="ECO:0000256" key="6">
    <source>
        <dbReference type="ARBA" id="ARBA00023141"/>
    </source>
</evidence>
<dbReference type="Gene3D" id="3.40.50.720">
    <property type="entry name" value="NAD(P)-binding Rossmann-like Domain"/>
    <property type="match status" value="1"/>
</dbReference>